<evidence type="ECO:0000313" key="1">
    <source>
        <dbReference type="EMBL" id="ANY66860.1"/>
    </source>
</evidence>
<proteinExistence type="predicted"/>
<dbReference type="AlphaFoldDB" id="A0A1B2DGM1"/>
<dbReference type="EMBL" id="CP016808">
    <property type="protein sequence ID" value="ANY66860.1"/>
    <property type="molecule type" value="Genomic_DNA"/>
</dbReference>
<name>A0A1B2DGM1_9BACL</name>
<reference evidence="1" key="1">
    <citation type="submission" date="2016-08" db="EMBL/GenBank/DDBJ databases">
        <title>Complete Genome Seqeunce of Paenibacillus sp. BIHB 4019 from tea rhizoplane.</title>
        <authorList>
            <person name="Thakur R."/>
            <person name="Swarnkar M.K."/>
            <person name="Gulati A."/>
        </authorList>
    </citation>
    <scope>NUCLEOTIDE SEQUENCE [LARGE SCALE GENOMIC DNA]</scope>
    <source>
        <strain evidence="1">BIHB4019</strain>
    </source>
</reference>
<protein>
    <submittedName>
        <fullName evidence="1">Uncharacterized protein</fullName>
    </submittedName>
</protein>
<gene>
    <name evidence="1" type="ORF">BBD42_10570</name>
</gene>
<sequence>MTGKPIVIFPYSRFGAFPAAERDWLNKLGKQRQIYMVAEDALPDWAITSAIAPLSLARLTELDWDSTCALVLHPCWTHIAAPLATRSLIAYFPDSEPQEEERWRSYRSWLCARATLVIAYTEAFYLEQAFCRGDVFLLDGTDETSDLLARQAIEWHLDGYASQTLIRLQQRYRAIWHEEQADRTRAAGPSAVARERLADQLFSHALYRYLTGESLRAQGELLAAFEQAVLDGREQALQHIYRFRSAMQLELGLTDDAVRTYLYTALTEEEQRQGERLLQWMDSGKRLLAEALLYRLNADYRSAIALLEPQQAEPEASRLLAELYLQSGRLECAYLLLAKEPLGSIAEREQFQLMTSTVLLLQGKRHEAIQSCLIAAETNSKALSSIIELAKLDSIIMEQAHHRGREDQP</sequence>
<accession>A0A1B2DGM1</accession>
<organism evidence="1">
    <name type="scientific">Paenibacillus sp. BIHB 4019</name>
    <dbReference type="NCBI Taxonomy" id="1870819"/>
    <lineage>
        <taxon>Bacteria</taxon>
        <taxon>Bacillati</taxon>
        <taxon>Bacillota</taxon>
        <taxon>Bacilli</taxon>
        <taxon>Bacillales</taxon>
        <taxon>Paenibacillaceae</taxon>
        <taxon>Paenibacillus</taxon>
    </lineage>
</organism>
<dbReference type="RefSeq" id="WP_099518147.1">
    <property type="nucleotide sequence ID" value="NZ_CP016808.1"/>
</dbReference>